<reference evidence="2 3" key="1">
    <citation type="journal article" date="2018" name="PLoS Genet.">
        <title>Population sequencing reveals clonal diversity and ancestral inbreeding in the grapevine cultivar Chardonnay.</title>
        <authorList>
            <person name="Roach M.J."/>
            <person name="Johnson D.L."/>
            <person name="Bohlmann J."/>
            <person name="van Vuuren H.J."/>
            <person name="Jones S.J."/>
            <person name="Pretorius I.S."/>
            <person name="Schmidt S.A."/>
            <person name="Borneman A.R."/>
        </authorList>
    </citation>
    <scope>NUCLEOTIDE SEQUENCE [LARGE SCALE GENOMIC DNA]</scope>
    <source>
        <strain evidence="3">cv. Chardonnay</strain>
        <tissue evidence="2">Leaf</tissue>
    </source>
</reference>
<evidence type="ECO:0000313" key="2">
    <source>
        <dbReference type="EMBL" id="RVX20050.1"/>
    </source>
</evidence>
<protein>
    <submittedName>
        <fullName evidence="2">Uncharacterized protein</fullName>
    </submittedName>
</protein>
<feature type="region of interest" description="Disordered" evidence="1">
    <location>
        <begin position="21"/>
        <end position="51"/>
    </location>
</feature>
<dbReference type="Proteomes" id="UP000288805">
    <property type="component" value="Unassembled WGS sequence"/>
</dbReference>
<proteinExistence type="predicted"/>
<feature type="compositionally biased region" description="Polar residues" evidence="1">
    <location>
        <begin position="21"/>
        <end position="32"/>
    </location>
</feature>
<evidence type="ECO:0000313" key="3">
    <source>
        <dbReference type="Proteomes" id="UP000288805"/>
    </source>
</evidence>
<feature type="compositionally biased region" description="Low complexity" evidence="1">
    <location>
        <begin position="42"/>
        <end position="51"/>
    </location>
</feature>
<dbReference type="AlphaFoldDB" id="A0A438KFU2"/>
<gene>
    <name evidence="2" type="ORF">CK203_004832</name>
</gene>
<evidence type="ECO:0000256" key="1">
    <source>
        <dbReference type="SAM" id="MobiDB-lite"/>
    </source>
</evidence>
<comment type="caution">
    <text evidence="2">The sequence shown here is derived from an EMBL/GenBank/DDBJ whole genome shotgun (WGS) entry which is preliminary data.</text>
</comment>
<sequence>MAASIGGGRSTFLRSIRRISRNSTASSPSISPNFMLRHTPVSSPRPSSSSRWLPRQLSSLLPVHSAIASACLVSNLPAEPTTSIQGSPLFSLYSFANW</sequence>
<name>A0A438KFU2_VITVI</name>
<dbReference type="EMBL" id="QGNW01000007">
    <property type="protein sequence ID" value="RVX20050.1"/>
    <property type="molecule type" value="Genomic_DNA"/>
</dbReference>
<accession>A0A438KFU2</accession>
<organism evidence="2 3">
    <name type="scientific">Vitis vinifera</name>
    <name type="common">Grape</name>
    <dbReference type="NCBI Taxonomy" id="29760"/>
    <lineage>
        <taxon>Eukaryota</taxon>
        <taxon>Viridiplantae</taxon>
        <taxon>Streptophyta</taxon>
        <taxon>Embryophyta</taxon>
        <taxon>Tracheophyta</taxon>
        <taxon>Spermatophyta</taxon>
        <taxon>Magnoliopsida</taxon>
        <taxon>eudicotyledons</taxon>
        <taxon>Gunneridae</taxon>
        <taxon>Pentapetalae</taxon>
        <taxon>rosids</taxon>
        <taxon>Vitales</taxon>
        <taxon>Vitaceae</taxon>
        <taxon>Viteae</taxon>
        <taxon>Vitis</taxon>
    </lineage>
</organism>